<dbReference type="NCBIfam" id="NF041623">
    <property type="entry name" value="KwaB"/>
    <property type="match status" value="1"/>
</dbReference>
<accession>A0ABP8MRU5</accession>
<gene>
    <name evidence="1" type="ORF">GCM10023092_18110</name>
</gene>
<dbReference type="RefSeq" id="WP_344825702.1">
    <property type="nucleotide sequence ID" value="NZ_BAABEZ010000022.1"/>
</dbReference>
<proteinExistence type="predicted"/>
<evidence type="ECO:0008006" key="3">
    <source>
        <dbReference type="Google" id="ProtNLM"/>
    </source>
</evidence>
<dbReference type="Proteomes" id="UP001501410">
    <property type="component" value="Unassembled WGS sequence"/>
</dbReference>
<protein>
    <recommendedName>
        <fullName evidence="3">DUF4868 domain-containing protein</fullName>
    </recommendedName>
</protein>
<dbReference type="InterPro" id="IPR032359">
    <property type="entry name" value="KwaB-like"/>
</dbReference>
<keyword evidence="2" id="KW-1185">Reference proteome</keyword>
<sequence>MNREQLLTRLTYFLDPQNGIGAALYFVLNQDGETIIRFADIEDEAKQELKERFLEYVTDKFINNEELHYQNISDADDRKNVVYKYDIEERPEGLNILDDILLNEAQPYFRFNQDSFADLQGYIITIGTEGNKMALYKKHHPVNLLKRDRFLLIPSNQRLVKLQDDAIAIDRSFDFMLIDDNLIVLKLNILERFFGFEDVIRNQAQNTIGLIEANELLEDIEQINDIAQSMTTARKLMKIRNSPVLNVPVMNVINFIRNHPELTGKINFNSAGTKINLDTGVSKRLFLKLLNDDYLFSQLTELQYDSHAKDKLLEIGNQNEN</sequence>
<reference evidence="2" key="1">
    <citation type="journal article" date="2019" name="Int. J. Syst. Evol. Microbiol.">
        <title>The Global Catalogue of Microorganisms (GCM) 10K type strain sequencing project: providing services to taxonomists for standard genome sequencing and annotation.</title>
        <authorList>
            <consortium name="The Broad Institute Genomics Platform"/>
            <consortium name="The Broad Institute Genome Sequencing Center for Infectious Disease"/>
            <person name="Wu L."/>
            <person name="Ma J."/>
        </authorList>
    </citation>
    <scope>NUCLEOTIDE SEQUENCE [LARGE SCALE GENOMIC DNA]</scope>
    <source>
        <strain evidence="2">JCM 31921</strain>
    </source>
</reference>
<dbReference type="Pfam" id="PF16162">
    <property type="entry name" value="KwaB"/>
    <property type="match status" value="1"/>
</dbReference>
<comment type="caution">
    <text evidence="1">The sequence shown here is derived from an EMBL/GenBank/DDBJ whole genome shotgun (WGS) entry which is preliminary data.</text>
</comment>
<dbReference type="InterPro" id="IPR048119">
    <property type="entry name" value="KwaB"/>
</dbReference>
<evidence type="ECO:0000313" key="1">
    <source>
        <dbReference type="EMBL" id="GAA4455067.1"/>
    </source>
</evidence>
<name>A0ABP8MRU5_9BACT</name>
<evidence type="ECO:0000313" key="2">
    <source>
        <dbReference type="Proteomes" id="UP001501410"/>
    </source>
</evidence>
<organism evidence="1 2">
    <name type="scientific">Rurimicrobium arvi</name>
    <dbReference type="NCBI Taxonomy" id="2049916"/>
    <lineage>
        <taxon>Bacteria</taxon>
        <taxon>Pseudomonadati</taxon>
        <taxon>Bacteroidota</taxon>
        <taxon>Chitinophagia</taxon>
        <taxon>Chitinophagales</taxon>
        <taxon>Chitinophagaceae</taxon>
        <taxon>Rurimicrobium</taxon>
    </lineage>
</organism>
<dbReference type="EMBL" id="BAABEZ010000022">
    <property type="protein sequence ID" value="GAA4455067.1"/>
    <property type="molecule type" value="Genomic_DNA"/>
</dbReference>